<comment type="caution">
    <text evidence="1">The sequence shown here is derived from an EMBL/GenBank/DDBJ whole genome shotgun (WGS) entry which is preliminary data.</text>
</comment>
<dbReference type="EMBL" id="MTEJ01000088">
    <property type="protein sequence ID" value="OQX11396.1"/>
    <property type="molecule type" value="Genomic_DNA"/>
</dbReference>
<sequence length="430" mass="48147">MDGLTFGEARHLVARTGLGAEWDQIKRLQGKSRDEAVAAVLNPPASPLAAPPAMSAWHTLEPMRLMDAQHRTQAWMLAQAEGKRLQAWWVTQLLATRAPLIERMTLFWHNHFTSSIQKTLQPSLLHQQNLLLRRHALGNFAELLHAIAKDPAMLVYLDGYQNIKGNPNENFARELLELFTLGRGHYSEADVKAAAKAFTGWGVDNRNGKFVVRADQHDTSRVSFLGKSGTFSGEDIIAILLEHPRTAEHLSEKFWRNFVNNGTPDAATVRSWAQVLRTSGYEIKALLSAVLISEAFWAQRNKGTLIKSPIEILVGTVRMIPYPRESITAMVNLCRLLGQELFDPPNVKGWQGGEHWISTQTLLVRTSYLTKLSRGDLNQRVETGLKLPQASEQELVEWMLPVSPLQALPSIAGDRRLVRALLLDPAFQVS</sequence>
<dbReference type="Pfam" id="PF08811">
    <property type="entry name" value="DUF1800"/>
    <property type="match status" value="1"/>
</dbReference>
<gene>
    <name evidence="1" type="ORF">BWK73_17770</name>
</gene>
<evidence type="ECO:0008006" key="3">
    <source>
        <dbReference type="Google" id="ProtNLM"/>
    </source>
</evidence>
<name>A0A1Y1QQF0_9GAMM</name>
<proteinExistence type="predicted"/>
<organism evidence="1 2">
    <name type="scientific">Thiothrix lacustris</name>
    <dbReference type="NCBI Taxonomy" id="525917"/>
    <lineage>
        <taxon>Bacteria</taxon>
        <taxon>Pseudomonadati</taxon>
        <taxon>Pseudomonadota</taxon>
        <taxon>Gammaproteobacteria</taxon>
        <taxon>Thiotrichales</taxon>
        <taxon>Thiotrichaceae</taxon>
        <taxon>Thiothrix</taxon>
    </lineage>
</organism>
<protein>
    <recommendedName>
        <fullName evidence="3">DUF1800 domain-containing protein</fullName>
    </recommendedName>
</protein>
<dbReference type="AlphaFoldDB" id="A0A1Y1QQF0"/>
<reference evidence="1 2" key="1">
    <citation type="submission" date="2017-01" db="EMBL/GenBank/DDBJ databases">
        <title>Novel large sulfur bacteria in the metagenomes of groundwater-fed chemosynthetic microbial mats in the Lake Huron basin.</title>
        <authorList>
            <person name="Sharrar A.M."/>
            <person name="Flood B.E."/>
            <person name="Bailey J.V."/>
            <person name="Jones D.S."/>
            <person name="Biddanda B."/>
            <person name="Ruberg S.A."/>
            <person name="Marcus D.N."/>
            <person name="Dick G.J."/>
        </authorList>
    </citation>
    <scope>NUCLEOTIDE SEQUENCE [LARGE SCALE GENOMIC DNA]</scope>
    <source>
        <strain evidence="1">A8</strain>
    </source>
</reference>
<dbReference type="InterPro" id="IPR014917">
    <property type="entry name" value="DUF1800"/>
</dbReference>
<accession>A0A1Y1QQF0</accession>
<evidence type="ECO:0000313" key="2">
    <source>
        <dbReference type="Proteomes" id="UP000192491"/>
    </source>
</evidence>
<evidence type="ECO:0000313" key="1">
    <source>
        <dbReference type="EMBL" id="OQX11396.1"/>
    </source>
</evidence>
<dbReference type="Proteomes" id="UP000192491">
    <property type="component" value="Unassembled WGS sequence"/>
</dbReference>